<organism evidence="7 8">
    <name type="scientific">Oceanospirillum multiglobuliferum</name>
    <dbReference type="NCBI Taxonomy" id="64969"/>
    <lineage>
        <taxon>Bacteria</taxon>
        <taxon>Pseudomonadati</taxon>
        <taxon>Pseudomonadota</taxon>
        <taxon>Gammaproteobacteria</taxon>
        <taxon>Oceanospirillales</taxon>
        <taxon>Oceanospirillaceae</taxon>
        <taxon>Oceanospirillum</taxon>
    </lineage>
</organism>
<evidence type="ECO:0000256" key="3">
    <source>
        <dbReference type="ARBA" id="ARBA00022723"/>
    </source>
</evidence>
<evidence type="ECO:0000256" key="4">
    <source>
        <dbReference type="ARBA" id="ARBA00023004"/>
    </source>
</evidence>
<reference evidence="7 8" key="1">
    <citation type="submission" date="2017-01" db="EMBL/GenBank/DDBJ databases">
        <title>Genome Sequencing of a Marine Spirillum, Oceanospirillum multiglobuliferum ATCC 33336, from Japan.</title>
        <authorList>
            <person name="Carney J.G."/>
            <person name="Trachtenberg A.M."/>
            <person name="Rheaume B.A."/>
            <person name="Linnane J.D."/>
            <person name="Pitts N.L."/>
            <person name="Mykles D.L."/>
            <person name="Maclea K.S."/>
        </authorList>
    </citation>
    <scope>NUCLEOTIDE SEQUENCE [LARGE SCALE GENOMIC DNA]</scope>
    <source>
        <strain evidence="7 8">ATCC 33336</strain>
    </source>
</reference>
<dbReference type="SUPFAM" id="SSF46458">
    <property type="entry name" value="Globin-like"/>
    <property type="match status" value="1"/>
</dbReference>
<dbReference type="GO" id="GO:0019825">
    <property type="term" value="F:oxygen binding"/>
    <property type="evidence" value="ECO:0007669"/>
    <property type="project" value="InterPro"/>
</dbReference>
<keyword evidence="5" id="KW-0813">Transport</keyword>
<dbReference type="CDD" id="cd12131">
    <property type="entry name" value="HGbI-like"/>
    <property type="match status" value="1"/>
</dbReference>
<dbReference type="GO" id="GO:0020037">
    <property type="term" value="F:heme binding"/>
    <property type="evidence" value="ECO:0007669"/>
    <property type="project" value="InterPro"/>
</dbReference>
<evidence type="ECO:0000256" key="1">
    <source>
        <dbReference type="ARBA" id="ARBA00022617"/>
    </source>
</evidence>
<protein>
    <submittedName>
        <fullName evidence="7">Hemin receptor</fullName>
    </submittedName>
</protein>
<keyword evidence="1 5" id="KW-0349">Heme</keyword>
<dbReference type="EMBL" id="MTSM01000008">
    <property type="protein sequence ID" value="OPX55575.1"/>
    <property type="molecule type" value="Genomic_DNA"/>
</dbReference>
<dbReference type="GO" id="GO:0005344">
    <property type="term" value="F:oxygen carrier activity"/>
    <property type="evidence" value="ECO:0007669"/>
    <property type="project" value="UniProtKB-KW"/>
</dbReference>
<evidence type="ECO:0000259" key="6">
    <source>
        <dbReference type="PROSITE" id="PS01033"/>
    </source>
</evidence>
<dbReference type="Gene3D" id="1.10.490.10">
    <property type="entry name" value="Globins"/>
    <property type="match status" value="1"/>
</dbReference>
<dbReference type="STRING" id="64969.SAMN02745127_01463"/>
<keyword evidence="8" id="KW-1185">Reference proteome</keyword>
<gene>
    <name evidence="7" type="ORF">BTE48_08125</name>
</gene>
<evidence type="ECO:0000256" key="2">
    <source>
        <dbReference type="ARBA" id="ARBA00022621"/>
    </source>
</evidence>
<feature type="domain" description="Globin" evidence="6">
    <location>
        <begin position="2"/>
        <end position="136"/>
    </location>
</feature>
<dbReference type="PROSITE" id="PS01033">
    <property type="entry name" value="GLOBIN"/>
    <property type="match status" value="1"/>
</dbReference>
<keyword evidence="3" id="KW-0479">Metal-binding</keyword>
<sequence>MSISNRQIKLIQKSFAQVEPIADQAAEIFYSYLFKFAPQVRPMFKGDMSSQGKKLMATLKIAVKSLENLDALVPVLQNLAKGHVKYGVKAEHYTPVGNALLYALRDGLGEDFTPEVRQAWIDAYRLMANVMKDAAYH</sequence>
<accession>A0A1T4PFF9</accession>
<comment type="similarity">
    <text evidence="5">Belongs to the globin family.</text>
</comment>
<dbReference type="AlphaFoldDB" id="A0A1T4PFF9"/>
<dbReference type="InterPro" id="IPR009050">
    <property type="entry name" value="Globin-like_sf"/>
</dbReference>
<evidence type="ECO:0000313" key="7">
    <source>
        <dbReference type="EMBL" id="OPX55575.1"/>
    </source>
</evidence>
<dbReference type="GO" id="GO:0071949">
    <property type="term" value="F:FAD binding"/>
    <property type="evidence" value="ECO:0007669"/>
    <property type="project" value="TreeGrafter"/>
</dbReference>
<comment type="caution">
    <text evidence="7">The sequence shown here is derived from an EMBL/GenBank/DDBJ whole genome shotgun (WGS) entry which is preliminary data.</text>
</comment>
<name>A0A1T4PFF9_9GAMM</name>
<dbReference type="PANTHER" id="PTHR43396:SF3">
    <property type="entry name" value="FLAVOHEMOPROTEIN"/>
    <property type="match status" value="1"/>
</dbReference>
<dbReference type="Proteomes" id="UP000191418">
    <property type="component" value="Unassembled WGS sequence"/>
</dbReference>
<keyword evidence="4" id="KW-0408">Iron</keyword>
<evidence type="ECO:0000256" key="5">
    <source>
        <dbReference type="RuleBase" id="RU000356"/>
    </source>
</evidence>
<proteinExistence type="inferred from homology"/>
<dbReference type="GO" id="GO:0046872">
    <property type="term" value="F:metal ion binding"/>
    <property type="evidence" value="ECO:0007669"/>
    <property type="project" value="UniProtKB-KW"/>
</dbReference>
<dbReference type="GO" id="GO:0008941">
    <property type="term" value="F:nitric oxide dioxygenase NAD(P)H activity"/>
    <property type="evidence" value="ECO:0007669"/>
    <property type="project" value="TreeGrafter"/>
</dbReference>
<dbReference type="OrthoDB" id="9801223at2"/>
<dbReference type="InterPro" id="IPR000971">
    <property type="entry name" value="Globin"/>
</dbReference>
<evidence type="ECO:0000313" key="8">
    <source>
        <dbReference type="Proteomes" id="UP000191418"/>
    </source>
</evidence>
<dbReference type="GO" id="GO:0046210">
    <property type="term" value="P:nitric oxide catabolic process"/>
    <property type="evidence" value="ECO:0007669"/>
    <property type="project" value="TreeGrafter"/>
</dbReference>
<keyword evidence="2 5" id="KW-0561">Oxygen transport</keyword>
<dbReference type="Pfam" id="PF00042">
    <property type="entry name" value="Globin"/>
    <property type="match status" value="1"/>
</dbReference>
<keyword evidence="7" id="KW-0675">Receptor</keyword>
<dbReference type="InterPro" id="IPR012292">
    <property type="entry name" value="Globin/Proto"/>
</dbReference>
<dbReference type="PANTHER" id="PTHR43396">
    <property type="entry name" value="FLAVOHEMOPROTEIN"/>
    <property type="match status" value="1"/>
</dbReference>
<dbReference type="GO" id="GO:0071500">
    <property type="term" value="P:cellular response to nitrosative stress"/>
    <property type="evidence" value="ECO:0007669"/>
    <property type="project" value="TreeGrafter"/>
</dbReference>
<dbReference type="RefSeq" id="WP_078745072.1">
    <property type="nucleotide sequence ID" value="NZ_FUXG01000008.1"/>
</dbReference>